<dbReference type="InterPro" id="IPR036282">
    <property type="entry name" value="Glutathione-S-Trfase_C_sf"/>
</dbReference>
<dbReference type="Proteomes" id="UP000677228">
    <property type="component" value="Unassembled WGS sequence"/>
</dbReference>
<proteinExistence type="inferred from homology"/>
<evidence type="ECO:0000313" key="4">
    <source>
        <dbReference type="EMBL" id="CAF1013424.1"/>
    </source>
</evidence>
<dbReference type="PANTHER" id="PTHR44051">
    <property type="entry name" value="GLUTATHIONE S-TRANSFERASE-RELATED"/>
    <property type="match status" value="1"/>
</dbReference>
<feature type="domain" description="GST N-terminal" evidence="3">
    <location>
        <begin position="2"/>
        <end position="85"/>
    </location>
</feature>
<dbReference type="SUPFAM" id="SSF52833">
    <property type="entry name" value="Thioredoxin-like"/>
    <property type="match status" value="1"/>
</dbReference>
<evidence type="ECO:0000313" key="5">
    <source>
        <dbReference type="EMBL" id="CAF1285730.1"/>
    </source>
</evidence>
<organism evidence="4 8">
    <name type="scientific">Didymodactylos carnosus</name>
    <dbReference type="NCBI Taxonomy" id="1234261"/>
    <lineage>
        <taxon>Eukaryota</taxon>
        <taxon>Metazoa</taxon>
        <taxon>Spiralia</taxon>
        <taxon>Gnathifera</taxon>
        <taxon>Rotifera</taxon>
        <taxon>Eurotatoria</taxon>
        <taxon>Bdelloidea</taxon>
        <taxon>Philodinida</taxon>
        <taxon>Philodinidae</taxon>
        <taxon>Didymodactylos</taxon>
    </lineage>
</organism>
<dbReference type="EMBL" id="CAJOBC010003458">
    <property type="protein sequence ID" value="CAF3784854.1"/>
    <property type="molecule type" value="Genomic_DNA"/>
</dbReference>
<dbReference type="PROSITE" id="PS50404">
    <property type="entry name" value="GST_NTER"/>
    <property type="match status" value="1"/>
</dbReference>
<feature type="transmembrane region" description="Helical" evidence="2">
    <location>
        <begin position="273"/>
        <end position="293"/>
    </location>
</feature>
<dbReference type="SUPFAM" id="SSF47616">
    <property type="entry name" value="GST C-terminal domain-like"/>
    <property type="match status" value="1"/>
</dbReference>
<evidence type="ECO:0000259" key="3">
    <source>
        <dbReference type="PROSITE" id="PS50404"/>
    </source>
</evidence>
<dbReference type="Proteomes" id="UP000681722">
    <property type="component" value="Unassembled WGS sequence"/>
</dbReference>
<evidence type="ECO:0000313" key="7">
    <source>
        <dbReference type="EMBL" id="CAF4090714.1"/>
    </source>
</evidence>
<evidence type="ECO:0000256" key="2">
    <source>
        <dbReference type="SAM" id="Phobius"/>
    </source>
</evidence>
<dbReference type="Proteomes" id="UP000682733">
    <property type="component" value="Unassembled WGS sequence"/>
</dbReference>
<comment type="caution">
    <text evidence="4">The sequence shown here is derived from an EMBL/GenBank/DDBJ whole genome shotgun (WGS) entry which is preliminary data.</text>
</comment>
<keyword evidence="8" id="KW-1185">Reference proteome</keyword>
<sequence length="358" mass="41940">MQPLRLYVVSISHYCDKIRWALDFKSLPYEKIEFNPRKPPPDLKRAPKTMKKLVPILEDPNNNDLFICDSTHILIYLEEQYPQTKNLFPLNNNRQRIIDFCLKLDSTFGLYTRRLAYLQLIGEQSSKLAMVFGGKKFAWASNPHDIRSYLFGYVFSCFVISRYRIHRVKEDGIYEKTKQLLDDIIHDLGQKQYLFNNEFTAADLTFCSLLKPLTVVTSIVQNPKYHSLFAYDSRIRQTYDANGKLTTDPVVEKLLQPLPSNRKRGTTSWLLKPIYLIQFLFISLMTILVGYFYGMDSDEPPQFKVDESNPSMTVVNDQRLIKLTSKLQIIPFFIRYLSHLFITIPLQLQHINSENKIK</sequence>
<dbReference type="EMBL" id="CAJNOK010018624">
    <property type="protein sequence ID" value="CAF1285730.1"/>
    <property type="molecule type" value="Genomic_DNA"/>
</dbReference>
<keyword evidence="2" id="KW-1133">Transmembrane helix</keyword>
<dbReference type="Pfam" id="PF13417">
    <property type="entry name" value="GST_N_3"/>
    <property type="match status" value="1"/>
</dbReference>
<dbReference type="AlphaFoldDB" id="A0A814HUM4"/>
<dbReference type="InterPro" id="IPR036249">
    <property type="entry name" value="Thioredoxin-like_sf"/>
</dbReference>
<dbReference type="CDD" id="cd00299">
    <property type="entry name" value="GST_C_family"/>
    <property type="match status" value="1"/>
</dbReference>
<dbReference type="PANTHER" id="PTHR44051:SF8">
    <property type="entry name" value="GLUTATHIONE S-TRANSFERASE GSTA"/>
    <property type="match status" value="1"/>
</dbReference>
<evidence type="ECO:0000256" key="1">
    <source>
        <dbReference type="ARBA" id="ARBA00007409"/>
    </source>
</evidence>
<dbReference type="CDD" id="cd00570">
    <property type="entry name" value="GST_N_family"/>
    <property type="match status" value="1"/>
</dbReference>
<dbReference type="Proteomes" id="UP000663829">
    <property type="component" value="Unassembled WGS sequence"/>
</dbReference>
<evidence type="ECO:0000313" key="6">
    <source>
        <dbReference type="EMBL" id="CAF3784854.1"/>
    </source>
</evidence>
<dbReference type="InterPro" id="IPR004045">
    <property type="entry name" value="Glutathione_S-Trfase_N"/>
</dbReference>
<gene>
    <name evidence="4" type="ORF">GPM918_LOCUS14388</name>
    <name evidence="5" type="ORF">OVA965_LOCUS27854</name>
    <name evidence="6" type="ORF">SRO942_LOCUS14388</name>
    <name evidence="7" type="ORF">TMI583_LOCUS28601</name>
</gene>
<reference evidence="4" key="1">
    <citation type="submission" date="2021-02" db="EMBL/GenBank/DDBJ databases">
        <authorList>
            <person name="Nowell W R."/>
        </authorList>
    </citation>
    <scope>NUCLEOTIDE SEQUENCE</scope>
</reference>
<dbReference type="EMBL" id="CAJNOQ010003458">
    <property type="protein sequence ID" value="CAF1013424.1"/>
    <property type="molecule type" value="Genomic_DNA"/>
</dbReference>
<dbReference type="Gene3D" id="3.40.30.10">
    <property type="entry name" value="Glutaredoxin"/>
    <property type="match status" value="1"/>
</dbReference>
<dbReference type="OrthoDB" id="10033957at2759"/>
<evidence type="ECO:0000313" key="8">
    <source>
        <dbReference type="Proteomes" id="UP000663829"/>
    </source>
</evidence>
<comment type="similarity">
    <text evidence="1">Belongs to the GST superfamily.</text>
</comment>
<keyword evidence="2" id="KW-0812">Transmembrane</keyword>
<accession>A0A814HUM4</accession>
<keyword evidence="2" id="KW-0472">Membrane</keyword>
<name>A0A814HUM4_9BILA</name>
<protein>
    <recommendedName>
        <fullName evidence="3">GST N-terminal domain-containing protein</fullName>
    </recommendedName>
</protein>
<dbReference type="EMBL" id="CAJOBA010040190">
    <property type="protein sequence ID" value="CAF4090714.1"/>
    <property type="molecule type" value="Genomic_DNA"/>
</dbReference>